<keyword evidence="4" id="KW-0677">Repeat</keyword>
<keyword evidence="7 10" id="KW-1015">Disulfide bond</keyword>
<comment type="caution">
    <text evidence="11">The sequence shown here is derived from an EMBL/GenBank/DDBJ whole genome shotgun (WGS) entry which is preliminary data.</text>
</comment>
<reference evidence="11 12" key="1">
    <citation type="submission" date="2024-05" db="EMBL/GenBank/DDBJ databases">
        <title>Genome sequencing and assembly of Indian major carp, Cirrhinus mrigala (Hamilton, 1822).</title>
        <authorList>
            <person name="Mohindra V."/>
            <person name="Chowdhury L.M."/>
            <person name="Lal K."/>
            <person name="Jena J.K."/>
        </authorList>
    </citation>
    <scope>NUCLEOTIDE SEQUENCE [LARGE SCALE GENOMIC DNA]</scope>
    <source>
        <strain evidence="11">CM1030</strain>
        <tissue evidence="11">Blood</tissue>
    </source>
</reference>
<proteinExistence type="predicted"/>
<dbReference type="FunFam" id="4.10.400.10:FF:000016">
    <property type="entry name" value="Low-density lipoprotein receptor-related protein 6"/>
    <property type="match status" value="1"/>
</dbReference>
<dbReference type="InterPro" id="IPR051221">
    <property type="entry name" value="LDLR-related"/>
</dbReference>
<dbReference type="InterPro" id="IPR023415">
    <property type="entry name" value="LDLR_class-A_CS"/>
</dbReference>
<dbReference type="InterPro" id="IPR002172">
    <property type="entry name" value="LDrepeatLR_classA_rpt"/>
</dbReference>
<dbReference type="PANTHER" id="PTHR22722">
    <property type="entry name" value="LOW-DENSITY LIPOPROTEIN RECEPTOR-RELATED PROTEIN 2-RELATED"/>
    <property type="match status" value="1"/>
</dbReference>
<evidence type="ECO:0000313" key="11">
    <source>
        <dbReference type="EMBL" id="KAL0155818.1"/>
    </source>
</evidence>
<dbReference type="GO" id="GO:0016020">
    <property type="term" value="C:membrane"/>
    <property type="evidence" value="ECO:0007669"/>
    <property type="project" value="UniProtKB-SubCell"/>
</dbReference>
<evidence type="ECO:0000256" key="4">
    <source>
        <dbReference type="ARBA" id="ARBA00022737"/>
    </source>
</evidence>
<dbReference type="AlphaFoldDB" id="A0ABD0N2N4"/>
<protein>
    <submittedName>
        <fullName evidence="11">Uncharacterized protein</fullName>
    </submittedName>
</protein>
<evidence type="ECO:0000256" key="5">
    <source>
        <dbReference type="ARBA" id="ARBA00022989"/>
    </source>
</evidence>
<dbReference type="EMBL" id="JAMKFB020000025">
    <property type="protein sequence ID" value="KAL0155818.1"/>
    <property type="molecule type" value="Genomic_DNA"/>
</dbReference>
<dbReference type="PRINTS" id="PR00261">
    <property type="entry name" value="LDLRECEPTOR"/>
</dbReference>
<dbReference type="CDD" id="cd00112">
    <property type="entry name" value="LDLa"/>
    <property type="match status" value="2"/>
</dbReference>
<dbReference type="FunFam" id="4.10.400.10:FF:000034">
    <property type="entry name" value="Low-density lipoprotein receptor-related protein 2"/>
    <property type="match status" value="1"/>
</dbReference>
<keyword evidence="9" id="KW-0325">Glycoprotein</keyword>
<accession>A0ABD0N2N4</accession>
<feature type="disulfide bond" evidence="10">
    <location>
        <begin position="56"/>
        <end position="71"/>
    </location>
</feature>
<dbReference type="Pfam" id="PF00057">
    <property type="entry name" value="Ldl_recept_a"/>
    <property type="match status" value="2"/>
</dbReference>
<feature type="disulfide bond" evidence="10">
    <location>
        <begin position="19"/>
        <end position="34"/>
    </location>
</feature>
<dbReference type="PROSITE" id="PS01209">
    <property type="entry name" value="LDLRA_1"/>
    <property type="match status" value="2"/>
</dbReference>
<feature type="non-terminal residue" evidence="11">
    <location>
        <position position="1"/>
    </location>
</feature>
<name>A0ABD0N2N4_CIRMR</name>
<gene>
    <name evidence="11" type="ORF">M9458_050081</name>
</gene>
<evidence type="ECO:0000256" key="10">
    <source>
        <dbReference type="PROSITE-ProRule" id="PRU00124"/>
    </source>
</evidence>
<dbReference type="PROSITE" id="PS50068">
    <property type="entry name" value="LDLRA_2"/>
    <property type="match status" value="2"/>
</dbReference>
<evidence type="ECO:0000313" key="12">
    <source>
        <dbReference type="Proteomes" id="UP001529510"/>
    </source>
</evidence>
<comment type="caution">
    <text evidence="10">Lacks conserved residue(s) required for the propagation of feature annotation.</text>
</comment>
<evidence type="ECO:0000256" key="1">
    <source>
        <dbReference type="ARBA" id="ARBA00004167"/>
    </source>
</evidence>
<evidence type="ECO:0000256" key="3">
    <source>
        <dbReference type="ARBA" id="ARBA00022729"/>
    </source>
</evidence>
<feature type="disulfide bond" evidence="10">
    <location>
        <begin position="37"/>
        <end position="49"/>
    </location>
</feature>
<comment type="subcellular location">
    <subcellularLocation>
        <location evidence="1">Membrane</location>
        <topology evidence="1">Single-pass membrane protein</topology>
    </subcellularLocation>
</comment>
<dbReference type="SUPFAM" id="SSF57424">
    <property type="entry name" value="LDL receptor-like module"/>
    <property type="match status" value="2"/>
</dbReference>
<evidence type="ECO:0000256" key="7">
    <source>
        <dbReference type="ARBA" id="ARBA00023157"/>
    </source>
</evidence>
<keyword evidence="6" id="KW-0472">Membrane</keyword>
<keyword evidence="3" id="KW-0732">Signal</keyword>
<evidence type="ECO:0000256" key="6">
    <source>
        <dbReference type="ARBA" id="ARBA00023136"/>
    </source>
</evidence>
<keyword evidence="2" id="KW-0812">Transmembrane</keyword>
<dbReference type="Gene3D" id="4.10.400.10">
    <property type="entry name" value="Low-density Lipoprotein Receptor"/>
    <property type="match status" value="2"/>
</dbReference>
<sequence length="80" mass="8780">EQFTCATGEIDCIPMAWRCDGIAECADHSDEMNCPICSELQFQCDKGQCVDSQLRCNGEPDCADGSDEQDCDSTSNRYAV</sequence>
<evidence type="ECO:0000256" key="8">
    <source>
        <dbReference type="ARBA" id="ARBA00023170"/>
    </source>
</evidence>
<keyword evidence="8" id="KW-0675">Receptor</keyword>
<evidence type="ECO:0000256" key="2">
    <source>
        <dbReference type="ARBA" id="ARBA00022692"/>
    </source>
</evidence>
<dbReference type="SMART" id="SM00192">
    <property type="entry name" value="LDLa"/>
    <property type="match status" value="2"/>
</dbReference>
<organism evidence="11 12">
    <name type="scientific">Cirrhinus mrigala</name>
    <name type="common">Mrigala</name>
    <dbReference type="NCBI Taxonomy" id="683832"/>
    <lineage>
        <taxon>Eukaryota</taxon>
        <taxon>Metazoa</taxon>
        <taxon>Chordata</taxon>
        <taxon>Craniata</taxon>
        <taxon>Vertebrata</taxon>
        <taxon>Euteleostomi</taxon>
        <taxon>Actinopterygii</taxon>
        <taxon>Neopterygii</taxon>
        <taxon>Teleostei</taxon>
        <taxon>Ostariophysi</taxon>
        <taxon>Cypriniformes</taxon>
        <taxon>Cyprinidae</taxon>
        <taxon>Labeoninae</taxon>
        <taxon>Labeonini</taxon>
        <taxon>Cirrhinus</taxon>
    </lineage>
</organism>
<dbReference type="Proteomes" id="UP001529510">
    <property type="component" value="Unassembled WGS sequence"/>
</dbReference>
<keyword evidence="5" id="KW-1133">Transmembrane helix</keyword>
<keyword evidence="12" id="KW-1185">Reference proteome</keyword>
<evidence type="ECO:0000256" key="9">
    <source>
        <dbReference type="ARBA" id="ARBA00023180"/>
    </source>
</evidence>
<dbReference type="InterPro" id="IPR036055">
    <property type="entry name" value="LDL_receptor-like_sf"/>
</dbReference>
<feature type="disulfide bond" evidence="10">
    <location>
        <begin position="44"/>
        <end position="62"/>
    </location>
</feature>